<name>A0A841K2U4_9BACT</name>
<comment type="caution">
    <text evidence="2">The sequence shown here is derived from an EMBL/GenBank/DDBJ whole genome shotgun (WGS) entry which is preliminary data.</text>
</comment>
<dbReference type="NCBIfam" id="TIGR03436">
    <property type="entry name" value="acidobact_VWFA"/>
    <property type="match status" value="1"/>
</dbReference>
<dbReference type="SUPFAM" id="SSF53300">
    <property type="entry name" value="vWA-like"/>
    <property type="match status" value="1"/>
</dbReference>
<proteinExistence type="predicted"/>
<dbReference type="Proteomes" id="UP000538666">
    <property type="component" value="Unassembled WGS sequence"/>
</dbReference>
<dbReference type="RefSeq" id="WP_050059497.1">
    <property type="nucleotide sequence ID" value="NZ_JACHEK010000005.1"/>
</dbReference>
<evidence type="ECO:0000256" key="1">
    <source>
        <dbReference type="SAM" id="SignalP"/>
    </source>
</evidence>
<evidence type="ECO:0000313" key="3">
    <source>
        <dbReference type="Proteomes" id="UP000538666"/>
    </source>
</evidence>
<dbReference type="InterPro" id="IPR036465">
    <property type="entry name" value="vWFA_dom_sf"/>
</dbReference>
<reference evidence="2 3" key="1">
    <citation type="submission" date="2020-08" db="EMBL/GenBank/DDBJ databases">
        <title>Genomic Encyclopedia of Type Strains, Phase IV (KMG-IV): sequencing the most valuable type-strain genomes for metagenomic binning, comparative biology and taxonomic classification.</title>
        <authorList>
            <person name="Goeker M."/>
        </authorList>
    </citation>
    <scope>NUCLEOTIDE SEQUENCE [LARGE SCALE GENOMIC DNA]</scope>
    <source>
        <strain evidence="2 3">DSM 103733</strain>
    </source>
</reference>
<dbReference type="InterPro" id="IPR017802">
    <property type="entry name" value="VWFA-rel_acidobac-type"/>
</dbReference>
<feature type="signal peptide" evidence="1">
    <location>
        <begin position="1"/>
        <end position="26"/>
    </location>
</feature>
<organism evidence="2 3">
    <name type="scientific">Silvibacterium bohemicum</name>
    <dbReference type="NCBI Taxonomy" id="1577686"/>
    <lineage>
        <taxon>Bacteria</taxon>
        <taxon>Pseudomonadati</taxon>
        <taxon>Acidobacteriota</taxon>
        <taxon>Terriglobia</taxon>
        <taxon>Terriglobales</taxon>
        <taxon>Acidobacteriaceae</taxon>
        <taxon>Silvibacterium</taxon>
    </lineage>
</organism>
<evidence type="ECO:0000313" key="2">
    <source>
        <dbReference type="EMBL" id="MBB6144958.1"/>
    </source>
</evidence>
<keyword evidence="3" id="KW-1185">Reference proteome</keyword>
<accession>A0A841K2U4</accession>
<keyword evidence="1" id="KW-0732">Signal</keyword>
<dbReference type="OrthoDB" id="106674at2"/>
<protein>
    <submittedName>
        <fullName evidence="2">VWFA-related protein</fullName>
    </submittedName>
</protein>
<feature type="chain" id="PRO_5032949068" evidence="1">
    <location>
        <begin position="27"/>
        <end position="374"/>
    </location>
</feature>
<dbReference type="EMBL" id="JACHEK010000005">
    <property type="protein sequence ID" value="MBB6144958.1"/>
    <property type="molecule type" value="Genomic_DNA"/>
</dbReference>
<gene>
    <name evidence="2" type="ORF">HNQ77_002914</name>
</gene>
<sequence>MLSVTPSCKRLIAAAALAALSRIALAQTEAPVQQETPSFRAESTLVLVPTLVKDKSGKPVFTLKADDFTVTDNGVEQKIALEDDTDAQPLALVVALETGGGGTRQLDLYRNLEPLIEGLVGNVPHTIALVEFDSEVRLLHGFTADWSEVTATLHSLYPGDKGAAILDGVDFSVGLLRKQPPTYRRAILLLSETIDHGSQAGLAETVRSISDTNTIIYSLAFSSTKSEFKREAPRILNDDRPGPPHGCMGKDPADPDQNKLIQAWNCLGLLVPPLKAAQLVVKLGMDGLKSNAPESISRLTGGEYYKFNNDHSLERGLVTISNHVPNRYVLSFRPQSPVPGPHVLDVRLKEYPDLEITARKTYWVDSGDSGDSSQ</sequence>
<dbReference type="Gene3D" id="3.40.50.410">
    <property type="entry name" value="von Willebrand factor, type A domain"/>
    <property type="match status" value="1"/>
</dbReference>
<dbReference type="AlphaFoldDB" id="A0A841K2U4"/>